<dbReference type="PANTHER" id="PTHR23513:SF6">
    <property type="entry name" value="MAJOR FACILITATOR SUPERFAMILY ASSOCIATED DOMAIN-CONTAINING PROTEIN"/>
    <property type="match status" value="1"/>
</dbReference>
<dbReference type="GO" id="GO:0022857">
    <property type="term" value="F:transmembrane transporter activity"/>
    <property type="evidence" value="ECO:0007669"/>
    <property type="project" value="InterPro"/>
</dbReference>
<comment type="caution">
    <text evidence="9">The sequence shown here is derived from an EMBL/GenBank/DDBJ whole genome shotgun (WGS) entry which is preliminary data.</text>
</comment>
<dbReference type="Proteomes" id="UP000579647">
    <property type="component" value="Unassembled WGS sequence"/>
</dbReference>
<organism evidence="9 10">
    <name type="scientific">Nocardiopsis metallicus</name>
    <dbReference type="NCBI Taxonomy" id="179819"/>
    <lineage>
        <taxon>Bacteria</taxon>
        <taxon>Bacillati</taxon>
        <taxon>Actinomycetota</taxon>
        <taxon>Actinomycetes</taxon>
        <taxon>Streptosporangiales</taxon>
        <taxon>Nocardiopsidaceae</taxon>
        <taxon>Nocardiopsis</taxon>
    </lineage>
</organism>
<evidence type="ECO:0000259" key="8">
    <source>
        <dbReference type="PROSITE" id="PS50850"/>
    </source>
</evidence>
<keyword evidence="10" id="KW-1185">Reference proteome</keyword>
<dbReference type="InterPro" id="IPR020846">
    <property type="entry name" value="MFS_dom"/>
</dbReference>
<evidence type="ECO:0000313" key="10">
    <source>
        <dbReference type="Proteomes" id="UP000579647"/>
    </source>
</evidence>
<dbReference type="EMBL" id="JACHDO010000001">
    <property type="protein sequence ID" value="MBB5489990.1"/>
    <property type="molecule type" value="Genomic_DNA"/>
</dbReference>
<keyword evidence="4 7" id="KW-0812">Transmembrane</keyword>
<gene>
    <name evidence="9" type="ORF">HNR07_001127</name>
</gene>
<feature type="transmembrane region" description="Helical" evidence="7">
    <location>
        <begin position="370"/>
        <end position="387"/>
    </location>
</feature>
<keyword evidence="6 7" id="KW-0472">Membrane</keyword>
<evidence type="ECO:0000256" key="5">
    <source>
        <dbReference type="ARBA" id="ARBA00022989"/>
    </source>
</evidence>
<keyword evidence="2" id="KW-0813">Transport</keyword>
<keyword evidence="3" id="KW-1003">Cell membrane</keyword>
<feature type="transmembrane region" description="Helical" evidence="7">
    <location>
        <begin position="238"/>
        <end position="261"/>
    </location>
</feature>
<dbReference type="InterPro" id="IPR010290">
    <property type="entry name" value="TM_effector"/>
</dbReference>
<sequence length="428" mass="43817">MSSPPPPSTPEHPERAARRPQPLGRDFTLLWGASGSASLADGLVRVALPLVAVELTRSPALVAGVAVTTTLAWILVGLPAGALGDRLNRRTIAMSAALLRTVLLGAVGVLLFTDQLTVGMLFAAAFLLGAGEAFFDTSTPAMVPGLVPEEELPRAHGRRHAVAMTANELVGPAAGGTLFALSKAAPLLVSTVCHALSALMLWRMRAVPDRSPEPETRRTALFNEIRQGLVLLVRSRRIAVIALWGGMVNFAGSLTFAVLALHLVAPGPVGLDTWGFGLLMASLGLGGLIGALLAGRLAARVGELRLLTLSCALMAADSVALALTTQIWVIAVGLVVGSAAAAVFGVMAITALQRATPDSHLSRVSAGNQLVMMSGTALGGIAAGALGEVTGDLRVGFAVAAVLLLALTSMRAAIPATPTGGLDPDRGR</sequence>
<evidence type="ECO:0000313" key="9">
    <source>
        <dbReference type="EMBL" id="MBB5489990.1"/>
    </source>
</evidence>
<name>A0A840VZP6_9ACTN</name>
<evidence type="ECO:0000256" key="3">
    <source>
        <dbReference type="ARBA" id="ARBA00022475"/>
    </source>
</evidence>
<protein>
    <submittedName>
        <fullName evidence="9">MFS family permease</fullName>
    </submittedName>
</protein>
<keyword evidence="5 7" id="KW-1133">Transmembrane helix</keyword>
<feature type="domain" description="Major facilitator superfamily (MFS) profile" evidence="8">
    <location>
        <begin position="26"/>
        <end position="418"/>
    </location>
</feature>
<dbReference type="CDD" id="cd06173">
    <property type="entry name" value="MFS_MefA_like"/>
    <property type="match status" value="1"/>
</dbReference>
<accession>A0A840VZP6</accession>
<feature type="transmembrane region" description="Helical" evidence="7">
    <location>
        <begin position="329"/>
        <end position="349"/>
    </location>
</feature>
<dbReference type="GO" id="GO:0005886">
    <property type="term" value="C:plasma membrane"/>
    <property type="evidence" value="ECO:0007669"/>
    <property type="project" value="UniProtKB-SubCell"/>
</dbReference>
<evidence type="ECO:0000256" key="2">
    <source>
        <dbReference type="ARBA" id="ARBA00022448"/>
    </source>
</evidence>
<feature type="transmembrane region" description="Helical" evidence="7">
    <location>
        <begin position="184"/>
        <end position="202"/>
    </location>
</feature>
<evidence type="ECO:0000256" key="4">
    <source>
        <dbReference type="ARBA" id="ARBA00022692"/>
    </source>
</evidence>
<feature type="transmembrane region" description="Helical" evidence="7">
    <location>
        <begin position="60"/>
        <end position="80"/>
    </location>
</feature>
<feature type="transmembrane region" description="Helical" evidence="7">
    <location>
        <begin position="92"/>
        <end position="111"/>
    </location>
</feature>
<reference evidence="9 10" key="1">
    <citation type="submission" date="2020-08" db="EMBL/GenBank/DDBJ databases">
        <title>Sequencing the genomes of 1000 actinobacteria strains.</title>
        <authorList>
            <person name="Klenk H.-P."/>
        </authorList>
    </citation>
    <scope>NUCLEOTIDE SEQUENCE [LARGE SCALE GENOMIC DNA]</scope>
    <source>
        <strain evidence="9 10">DSM 44598</strain>
    </source>
</reference>
<dbReference type="InterPro" id="IPR036259">
    <property type="entry name" value="MFS_trans_sf"/>
</dbReference>
<dbReference type="Pfam" id="PF05977">
    <property type="entry name" value="MFS_3"/>
    <property type="match status" value="1"/>
</dbReference>
<proteinExistence type="predicted"/>
<dbReference type="AlphaFoldDB" id="A0A840VZP6"/>
<comment type="subcellular location">
    <subcellularLocation>
        <location evidence="1">Cell membrane</location>
        <topology evidence="1">Multi-pass membrane protein</topology>
    </subcellularLocation>
</comment>
<evidence type="ECO:0000256" key="1">
    <source>
        <dbReference type="ARBA" id="ARBA00004651"/>
    </source>
</evidence>
<dbReference type="PANTHER" id="PTHR23513">
    <property type="entry name" value="INTEGRAL MEMBRANE EFFLUX PROTEIN-RELATED"/>
    <property type="match status" value="1"/>
</dbReference>
<feature type="transmembrane region" description="Helical" evidence="7">
    <location>
        <begin position="393"/>
        <end position="414"/>
    </location>
</feature>
<feature type="transmembrane region" description="Helical" evidence="7">
    <location>
        <begin position="273"/>
        <end position="294"/>
    </location>
</feature>
<evidence type="ECO:0000256" key="7">
    <source>
        <dbReference type="SAM" id="Phobius"/>
    </source>
</evidence>
<dbReference type="Gene3D" id="1.20.1250.20">
    <property type="entry name" value="MFS general substrate transporter like domains"/>
    <property type="match status" value="1"/>
</dbReference>
<dbReference type="SUPFAM" id="SSF103473">
    <property type="entry name" value="MFS general substrate transporter"/>
    <property type="match status" value="1"/>
</dbReference>
<evidence type="ECO:0000256" key="6">
    <source>
        <dbReference type="ARBA" id="ARBA00023136"/>
    </source>
</evidence>
<dbReference type="PROSITE" id="PS50850">
    <property type="entry name" value="MFS"/>
    <property type="match status" value="1"/>
</dbReference>